<gene>
    <name evidence="1" type="ORF">Aru02nite_20190</name>
</gene>
<name>A0A8J3IYH3_9ACTN</name>
<dbReference type="EMBL" id="BOMB01000010">
    <property type="protein sequence ID" value="GID11130.1"/>
    <property type="molecule type" value="Genomic_DNA"/>
</dbReference>
<proteinExistence type="predicted"/>
<comment type="caution">
    <text evidence="1">The sequence shown here is derived from an EMBL/GenBank/DDBJ whole genome shotgun (WGS) entry which is preliminary data.</text>
</comment>
<accession>A0A8J3IYH3</accession>
<protein>
    <submittedName>
        <fullName evidence="1">Uncharacterized protein</fullName>
    </submittedName>
</protein>
<evidence type="ECO:0000313" key="1">
    <source>
        <dbReference type="EMBL" id="GID11130.1"/>
    </source>
</evidence>
<dbReference type="RefSeq" id="WP_203656920.1">
    <property type="nucleotide sequence ID" value="NZ_BAAAZM010000019.1"/>
</dbReference>
<evidence type="ECO:0000313" key="2">
    <source>
        <dbReference type="Proteomes" id="UP000612808"/>
    </source>
</evidence>
<organism evidence="1 2">
    <name type="scientific">Actinocatenispora rupis</name>
    <dbReference type="NCBI Taxonomy" id="519421"/>
    <lineage>
        <taxon>Bacteria</taxon>
        <taxon>Bacillati</taxon>
        <taxon>Actinomycetota</taxon>
        <taxon>Actinomycetes</taxon>
        <taxon>Micromonosporales</taxon>
        <taxon>Micromonosporaceae</taxon>
        <taxon>Actinocatenispora</taxon>
    </lineage>
</organism>
<keyword evidence="2" id="KW-1185">Reference proteome</keyword>
<dbReference type="Proteomes" id="UP000612808">
    <property type="component" value="Unassembled WGS sequence"/>
</dbReference>
<dbReference type="AlphaFoldDB" id="A0A8J3IYH3"/>
<sequence>MLRDDIGSVANALRDLGAAETSAAATARATAAALTTLAVGSNRPELPKAGKAAAAAFDTHRRTGDLLVGTADLLHWFAARV</sequence>
<reference evidence="1" key="1">
    <citation type="submission" date="2021-01" db="EMBL/GenBank/DDBJ databases">
        <title>Whole genome shotgun sequence of Actinocatenispora rupis NBRC 107355.</title>
        <authorList>
            <person name="Komaki H."/>
            <person name="Tamura T."/>
        </authorList>
    </citation>
    <scope>NUCLEOTIDE SEQUENCE</scope>
    <source>
        <strain evidence="1">NBRC 107355</strain>
    </source>
</reference>